<comment type="similarity">
    <text evidence="1">Belongs to the short-chain dehydrogenases/reductases (SDR) family.</text>
</comment>
<accession>A0AAW2Y1K2</accession>
<dbReference type="AlphaFoldDB" id="A0AAW2Y1K2"/>
<comment type="caution">
    <text evidence="6">The sequence shown here is derived from an EMBL/GenBank/DDBJ whole genome shotgun (WGS) entry which is preliminary data.</text>
</comment>
<keyword evidence="3" id="KW-0520">NAD</keyword>
<evidence type="ECO:0000256" key="5">
    <source>
        <dbReference type="SAM" id="MobiDB-lite"/>
    </source>
</evidence>
<dbReference type="InterPro" id="IPR002347">
    <property type="entry name" value="SDR_fam"/>
</dbReference>
<evidence type="ECO:0000313" key="6">
    <source>
        <dbReference type="EMBL" id="KAL0459607.1"/>
    </source>
</evidence>
<sequence length="234" mass="25810">MLRAGFRKCSSLRVLVAPTSHRQFSAHTGSFLDLRQTRGEGSSDHRRSKWHRKRDSNKFINNGAKVVLADIQKDQGQQTARELGPNAAFIQCDVTRESDVSQAVDFTVSKHGQLDIMYNNAGIACHTPPSVIDLDLSTFDRVMAINVRGVLAGLKHAARVMIPRQRGVIGIVKSAASELCSHGIRINCISPMAIPTPFVMEELKKYYPGVDAQKLVKMVHGFSVLRGAFVNRAT</sequence>
<dbReference type="GO" id="GO:0006629">
    <property type="term" value="P:lipid metabolic process"/>
    <property type="evidence" value="ECO:0007669"/>
    <property type="project" value="UniProtKB-KW"/>
</dbReference>
<keyword evidence="2" id="KW-0560">Oxidoreductase</keyword>
<evidence type="ECO:0000256" key="3">
    <source>
        <dbReference type="ARBA" id="ARBA00023027"/>
    </source>
</evidence>
<feature type="region of interest" description="Disordered" evidence="5">
    <location>
        <begin position="35"/>
        <end position="54"/>
    </location>
</feature>
<reference evidence="6" key="1">
    <citation type="submission" date="2020-06" db="EMBL/GenBank/DDBJ databases">
        <authorList>
            <person name="Li T."/>
            <person name="Hu X."/>
            <person name="Zhang T."/>
            <person name="Song X."/>
            <person name="Zhang H."/>
            <person name="Dai N."/>
            <person name="Sheng W."/>
            <person name="Hou X."/>
            <person name="Wei L."/>
        </authorList>
    </citation>
    <scope>NUCLEOTIDE SEQUENCE</scope>
    <source>
        <strain evidence="6">KEN1</strain>
        <tissue evidence="6">Leaf</tissue>
    </source>
</reference>
<dbReference type="Gene3D" id="3.40.50.720">
    <property type="entry name" value="NAD(P)-binding Rossmann-like Domain"/>
    <property type="match status" value="2"/>
</dbReference>
<evidence type="ECO:0000256" key="4">
    <source>
        <dbReference type="ARBA" id="ARBA00023098"/>
    </source>
</evidence>
<dbReference type="GO" id="GO:0016491">
    <property type="term" value="F:oxidoreductase activity"/>
    <property type="evidence" value="ECO:0007669"/>
    <property type="project" value="UniProtKB-KW"/>
</dbReference>
<reference evidence="6" key="2">
    <citation type="journal article" date="2024" name="Plant">
        <title>Genomic evolution and insights into agronomic trait innovations of Sesamum species.</title>
        <authorList>
            <person name="Miao H."/>
            <person name="Wang L."/>
            <person name="Qu L."/>
            <person name="Liu H."/>
            <person name="Sun Y."/>
            <person name="Le M."/>
            <person name="Wang Q."/>
            <person name="Wei S."/>
            <person name="Zheng Y."/>
            <person name="Lin W."/>
            <person name="Duan Y."/>
            <person name="Cao H."/>
            <person name="Xiong S."/>
            <person name="Wang X."/>
            <person name="Wei L."/>
            <person name="Li C."/>
            <person name="Ma Q."/>
            <person name="Ju M."/>
            <person name="Zhao R."/>
            <person name="Li G."/>
            <person name="Mu C."/>
            <person name="Tian Q."/>
            <person name="Mei H."/>
            <person name="Zhang T."/>
            <person name="Gao T."/>
            <person name="Zhang H."/>
        </authorList>
    </citation>
    <scope>NUCLEOTIDE SEQUENCE</scope>
    <source>
        <strain evidence="6">KEN1</strain>
    </source>
</reference>
<proteinExistence type="inferred from homology"/>
<dbReference type="SUPFAM" id="SSF51735">
    <property type="entry name" value="NAD(P)-binding Rossmann-fold domains"/>
    <property type="match status" value="1"/>
</dbReference>
<dbReference type="InterPro" id="IPR036291">
    <property type="entry name" value="NAD(P)-bd_dom_sf"/>
</dbReference>
<gene>
    <name evidence="6" type="ORF">Slati_0587900</name>
</gene>
<dbReference type="Pfam" id="PF00106">
    <property type="entry name" value="adh_short"/>
    <property type="match status" value="1"/>
</dbReference>
<keyword evidence="4" id="KW-0443">Lipid metabolism</keyword>
<dbReference type="PANTHER" id="PTHR43180">
    <property type="entry name" value="3-OXOACYL-(ACYL-CARRIER-PROTEIN) REDUCTASE (AFU_ORTHOLOGUE AFUA_6G11210)"/>
    <property type="match status" value="1"/>
</dbReference>
<feature type="compositionally biased region" description="Basic and acidic residues" evidence="5">
    <location>
        <begin position="35"/>
        <end position="45"/>
    </location>
</feature>
<evidence type="ECO:0000256" key="1">
    <source>
        <dbReference type="ARBA" id="ARBA00006484"/>
    </source>
</evidence>
<organism evidence="6">
    <name type="scientific">Sesamum latifolium</name>
    <dbReference type="NCBI Taxonomy" id="2727402"/>
    <lineage>
        <taxon>Eukaryota</taxon>
        <taxon>Viridiplantae</taxon>
        <taxon>Streptophyta</taxon>
        <taxon>Embryophyta</taxon>
        <taxon>Tracheophyta</taxon>
        <taxon>Spermatophyta</taxon>
        <taxon>Magnoliopsida</taxon>
        <taxon>eudicotyledons</taxon>
        <taxon>Gunneridae</taxon>
        <taxon>Pentapetalae</taxon>
        <taxon>asterids</taxon>
        <taxon>lamiids</taxon>
        <taxon>Lamiales</taxon>
        <taxon>Pedaliaceae</taxon>
        <taxon>Sesamum</taxon>
    </lineage>
</organism>
<dbReference type="EMBL" id="JACGWN010000002">
    <property type="protein sequence ID" value="KAL0459607.1"/>
    <property type="molecule type" value="Genomic_DNA"/>
</dbReference>
<dbReference type="PRINTS" id="PR00081">
    <property type="entry name" value="GDHRDH"/>
</dbReference>
<protein>
    <submittedName>
        <fullName evidence="6">Zerumbone synthase</fullName>
    </submittedName>
</protein>
<name>A0AAW2Y1K2_9LAMI</name>
<dbReference type="PANTHER" id="PTHR43180:SF28">
    <property type="entry name" value="NAD(P)-BINDING ROSSMANN-FOLD SUPERFAMILY PROTEIN"/>
    <property type="match status" value="1"/>
</dbReference>
<evidence type="ECO:0000256" key="2">
    <source>
        <dbReference type="ARBA" id="ARBA00023002"/>
    </source>
</evidence>